<evidence type="ECO:0000313" key="3">
    <source>
        <dbReference type="Proteomes" id="UP000266841"/>
    </source>
</evidence>
<keyword evidence="3" id="KW-1185">Reference proteome</keyword>
<sequence>MKAAKLLMKDTSHPNYEQRVRMVKRFEEEYGEDWDGTMIECDSDFVDLPQYVVKAVFKGDFQTILQWLGKGNIKERVNAKLEVAGNAGLLWFASLSNQHDLMSYLLLNGADVNILDSKGASMLTSYSIEKDIFSEHVRLLLSWGAELFHHGEQVTKKGKLALRHRICANGNVEIANLVSSELGGRRCEIVSARDVLVGKTCVAEQYIEISDQYRVTMEFTNEVLLLDANKLKRRDRTPQDPGYYVECKNNRLICRDFKSNEECQAFIVSLSSDVGELLEVDPDAEAKAEQAAADLLAELDFEDLEGPNSSVSKKKKQPAAPGKKKKRGGQKERD</sequence>
<accession>K0T6L9</accession>
<dbReference type="InterPro" id="IPR036770">
    <property type="entry name" value="Ankyrin_rpt-contain_sf"/>
</dbReference>
<feature type="non-terminal residue" evidence="2">
    <location>
        <position position="334"/>
    </location>
</feature>
<proteinExistence type="predicted"/>
<name>K0T6L9_THAOC</name>
<evidence type="ECO:0000313" key="2">
    <source>
        <dbReference type="EMBL" id="EJK68976.1"/>
    </source>
</evidence>
<feature type="compositionally biased region" description="Basic residues" evidence="1">
    <location>
        <begin position="312"/>
        <end position="328"/>
    </location>
</feature>
<dbReference type="EMBL" id="AGNL01010639">
    <property type="protein sequence ID" value="EJK68976.1"/>
    <property type="molecule type" value="Genomic_DNA"/>
</dbReference>
<dbReference type="InterPro" id="IPR002110">
    <property type="entry name" value="Ankyrin_rpt"/>
</dbReference>
<dbReference type="AlphaFoldDB" id="K0T6L9"/>
<gene>
    <name evidence="2" type="ORF">THAOC_09809</name>
</gene>
<dbReference type="Pfam" id="PF12796">
    <property type="entry name" value="Ank_2"/>
    <property type="match status" value="1"/>
</dbReference>
<organism evidence="2 3">
    <name type="scientific">Thalassiosira oceanica</name>
    <name type="common">Marine diatom</name>
    <dbReference type="NCBI Taxonomy" id="159749"/>
    <lineage>
        <taxon>Eukaryota</taxon>
        <taxon>Sar</taxon>
        <taxon>Stramenopiles</taxon>
        <taxon>Ochrophyta</taxon>
        <taxon>Bacillariophyta</taxon>
        <taxon>Coscinodiscophyceae</taxon>
        <taxon>Thalassiosirophycidae</taxon>
        <taxon>Thalassiosirales</taxon>
        <taxon>Thalassiosiraceae</taxon>
        <taxon>Thalassiosira</taxon>
    </lineage>
</organism>
<comment type="caution">
    <text evidence="2">The sequence shown here is derived from an EMBL/GenBank/DDBJ whole genome shotgun (WGS) entry which is preliminary data.</text>
</comment>
<reference evidence="2 3" key="1">
    <citation type="journal article" date="2012" name="Genome Biol.">
        <title>Genome and low-iron response of an oceanic diatom adapted to chronic iron limitation.</title>
        <authorList>
            <person name="Lommer M."/>
            <person name="Specht M."/>
            <person name="Roy A.S."/>
            <person name="Kraemer L."/>
            <person name="Andreson R."/>
            <person name="Gutowska M.A."/>
            <person name="Wolf J."/>
            <person name="Bergner S.V."/>
            <person name="Schilhabel M.B."/>
            <person name="Klostermeier U.C."/>
            <person name="Beiko R.G."/>
            <person name="Rosenstiel P."/>
            <person name="Hippler M."/>
            <person name="Laroche J."/>
        </authorList>
    </citation>
    <scope>NUCLEOTIDE SEQUENCE [LARGE SCALE GENOMIC DNA]</scope>
    <source>
        <strain evidence="2 3">CCMP1005</strain>
    </source>
</reference>
<dbReference type="eggNOG" id="ENOG502QSQ8">
    <property type="taxonomic scope" value="Eukaryota"/>
</dbReference>
<evidence type="ECO:0000256" key="1">
    <source>
        <dbReference type="SAM" id="MobiDB-lite"/>
    </source>
</evidence>
<feature type="region of interest" description="Disordered" evidence="1">
    <location>
        <begin position="304"/>
        <end position="334"/>
    </location>
</feature>
<dbReference type="Gene3D" id="1.25.40.20">
    <property type="entry name" value="Ankyrin repeat-containing domain"/>
    <property type="match status" value="1"/>
</dbReference>
<dbReference type="Proteomes" id="UP000266841">
    <property type="component" value="Unassembled WGS sequence"/>
</dbReference>
<protein>
    <submittedName>
        <fullName evidence="2">Uncharacterized protein</fullName>
    </submittedName>
</protein>
<dbReference type="SUPFAM" id="SSF48403">
    <property type="entry name" value="Ankyrin repeat"/>
    <property type="match status" value="1"/>
</dbReference>